<feature type="region of interest" description="Disordered" evidence="1">
    <location>
        <begin position="128"/>
        <end position="190"/>
    </location>
</feature>
<name>A0A9P9F9K1_9HYPO</name>
<proteinExistence type="predicted"/>
<dbReference type="Proteomes" id="UP000738349">
    <property type="component" value="Unassembled WGS sequence"/>
</dbReference>
<reference evidence="2" key="1">
    <citation type="journal article" date="2021" name="Nat. Commun.">
        <title>Genetic determinants of endophytism in the Arabidopsis root mycobiome.</title>
        <authorList>
            <person name="Mesny F."/>
            <person name="Miyauchi S."/>
            <person name="Thiergart T."/>
            <person name="Pickel B."/>
            <person name="Atanasova L."/>
            <person name="Karlsson M."/>
            <person name="Huettel B."/>
            <person name="Barry K.W."/>
            <person name="Haridas S."/>
            <person name="Chen C."/>
            <person name="Bauer D."/>
            <person name="Andreopoulos W."/>
            <person name="Pangilinan J."/>
            <person name="LaButti K."/>
            <person name="Riley R."/>
            <person name="Lipzen A."/>
            <person name="Clum A."/>
            <person name="Drula E."/>
            <person name="Henrissat B."/>
            <person name="Kohler A."/>
            <person name="Grigoriev I.V."/>
            <person name="Martin F.M."/>
            <person name="Hacquard S."/>
        </authorList>
    </citation>
    <scope>NUCLEOTIDE SEQUENCE</scope>
    <source>
        <strain evidence="2">MPI-CAGE-AT-0147</strain>
    </source>
</reference>
<evidence type="ECO:0000313" key="2">
    <source>
        <dbReference type="EMBL" id="KAH7156275.1"/>
    </source>
</evidence>
<evidence type="ECO:0000256" key="1">
    <source>
        <dbReference type="SAM" id="MobiDB-lite"/>
    </source>
</evidence>
<dbReference type="EMBL" id="JAGMUV010000005">
    <property type="protein sequence ID" value="KAH7156275.1"/>
    <property type="molecule type" value="Genomic_DNA"/>
</dbReference>
<feature type="compositionally biased region" description="Basic residues" evidence="1">
    <location>
        <begin position="140"/>
        <end position="149"/>
    </location>
</feature>
<protein>
    <submittedName>
        <fullName evidence="2">Uncharacterized protein</fullName>
    </submittedName>
</protein>
<accession>A0A9P9F9K1</accession>
<sequence>MEPHSPGMVQDDTFTSIGRDIPNVTKLCEELGYEPRRSPLKTAMDRYIYEFTTDRGEKGESFTRRKEPLHEAGIRSLTEKFLDQDGNGPLFWPDHPAFPWSGRLQYSTHRDQIRSAVHKLFWRYIVQNKQNNQKRDNQKQNKKKQKKQEHRVPRDKNAPKPRRRVAAQKGVATHQVQSRENSVGFEQPPHASAVSVPIVPETNESAEIPSPAITPRPASPLFPKYIEESVGDCNIQDARGESHATGELLSQPVVPMAPMTDGLDDGPSRQNETTTAGQVSLAIEMFTFIQSHVNES</sequence>
<comment type="caution">
    <text evidence="2">The sequence shown here is derived from an EMBL/GenBank/DDBJ whole genome shotgun (WGS) entry which is preliminary data.</text>
</comment>
<keyword evidence="3" id="KW-1185">Reference proteome</keyword>
<gene>
    <name evidence="2" type="ORF">EDB81DRAFT_880601</name>
</gene>
<evidence type="ECO:0000313" key="3">
    <source>
        <dbReference type="Proteomes" id="UP000738349"/>
    </source>
</evidence>
<dbReference type="OrthoDB" id="5106269at2759"/>
<organism evidence="2 3">
    <name type="scientific">Dactylonectria macrodidyma</name>
    <dbReference type="NCBI Taxonomy" id="307937"/>
    <lineage>
        <taxon>Eukaryota</taxon>
        <taxon>Fungi</taxon>
        <taxon>Dikarya</taxon>
        <taxon>Ascomycota</taxon>
        <taxon>Pezizomycotina</taxon>
        <taxon>Sordariomycetes</taxon>
        <taxon>Hypocreomycetidae</taxon>
        <taxon>Hypocreales</taxon>
        <taxon>Nectriaceae</taxon>
        <taxon>Dactylonectria</taxon>
    </lineage>
</organism>
<dbReference type="AlphaFoldDB" id="A0A9P9F9K1"/>